<dbReference type="InterPro" id="IPR000182">
    <property type="entry name" value="GNAT_dom"/>
</dbReference>
<dbReference type="OrthoDB" id="9796171at2"/>
<reference evidence="2 3" key="1">
    <citation type="submission" date="2018-03" db="EMBL/GenBank/DDBJ databases">
        <title>The draft genome of Zobellella taiwanensis JCM 13381.</title>
        <authorList>
            <person name="Liu L."/>
            <person name="Li L."/>
            <person name="Wang T."/>
            <person name="Zhang X."/>
            <person name="Liang L."/>
        </authorList>
    </citation>
    <scope>NUCLEOTIDE SEQUENCE [LARGE SCALE GENOMIC DNA]</scope>
    <source>
        <strain evidence="2 3">JCM 13381</strain>
    </source>
</reference>
<evidence type="ECO:0000313" key="3">
    <source>
        <dbReference type="Proteomes" id="UP000242181"/>
    </source>
</evidence>
<dbReference type="Pfam" id="PF13673">
    <property type="entry name" value="Acetyltransf_10"/>
    <property type="match status" value="1"/>
</dbReference>
<keyword evidence="3" id="KW-1185">Reference proteome</keyword>
<proteinExistence type="predicted"/>
<dbReference type="EMBL" id="PXYH01000018">
    <property type="protein sequence ID" value="PSJ39289.1"/>
    <property type="molecule type" value="Genomic_DNA"/>
</dbReference>
<evidence type="ECO:0000259" key="1">
    <source>
        <dbReference type="PROSITE" id="PS51186"/>
    </source>
</evidence>
<dbReference type="CDD" id="cd04301">
    <property type="entry name" value="NAT_SF"/>
    <property type="match status" value="1"/>
</dbReference>
<evidence type="ECO:0000313" key="2">
    <source>
        <dbReference type="EMBL" id="PSJ39289.1"/>
    </source>
</evidence>
<sequence length="152" mass="17095">MEWQLSRFDELGAARLYRMLALRSAVFVVEQDCAYQDLDGLDLHPQVRHLNLWQGEQLLAGARLLGPGVLAPDQVWIGRVMVAPAQRGRGLARSLMRRAMAEAGRLWPGQPLWLGAQVYVLDFYASLGFVPVGEEYLEDGIPHRRMMFACSA</sequence>
<protein>
    <submittedName>
        <fullName evidence="2">GNAT family N-acetyltransferase</fullName>
    </submittedName>
</protein>
<dbReference type="AlphaFoldDB" id="A0A2P7QMU9"/>
<accession>A0A2P7QMU9</accession>
<dbReference type="Gene3D" id="3.40.630.30">
    <property type="match status" value="1"/>
</dbReference>
<dbReference type="Proteomes" id="UP000242181">
    <property type="component" value="Unassembled WGS sequence"/>
</dbReference>
<dbReference type="PROSITE" id="PS51186">
    <property type="entry name" value="GNAT"/>
    <property type="match status" value="1"/>
</dbReference>
<comment type="caution">
    <text evidence="2">The sequence shown here is derived from an EMBL/GenBank/DDBJ whole genome shotgun (WGS) entry which is preliminary data.</text>
</comment>
<dbReference type="InterPro" id="IPR016181">
    <property type="entry name" value="Acyl_CoA_acyltransferase"/>
</dbReference>
<feature type="domain" description="N-acetyltransferase" evidence="1">
    <location>
        <begin position="6"/>
        <end position="151"/>
    </location>
</feature>
<keyword evidence="2" id="KW-0808">Transferase</keyword>
<dbReference type="GO" id="GO:0016747">
    <property type="term" value="F:acyltransferase activity, transferring groups other than amino-acyl groups"/>
    <property type="evidence" value="ECO:0007669"/>
    <property type="project" value="InterPro"/>
</dbReference>
<gene>
    <name evidence="2" type="ORF">C7I36_12625</name>
</gene>
<dbReference type="RefSeq" id="WP_106454058.1">
    <property type="nucleotide sequence ID" value="NZ_PXYH01000018.1"/>
</dbReference>
<dbReference type="SUPFAM" id="SSF55729">
    <property type="entry name" value="Acyl-CoA N-acyltransferases (Nat)"/>
    <property type="match status" value="1"/>
</dbReference>
<name>A0A2P7QMU9_9GAMM</name>
<organism evidence="2 3">
    <name type="scientific">Zobellella taiwanensis</name>
    <dbReference type="NCBI Taxonomy" id="347535"/>
    <lineage>
        <taxon>Bacteria</taxon>
        <taxon>Pseudomonadati</taxon>
        <taxon>Pseudomonadota</taxon>
        <taxon>Gammaproteobacteria</taxon>
        <taxon>Aeromonadales</taxon>
        <taxon>Aeromonadaceae</taxon>
        <taxon>Zobellella</taxon>
    </lineage>
</organism>